<reference evidence="1" key="2">
    <citation type="journal article" date="2015" name="Fish Shellfish Immunol.">
        <title>Early steps in the European eel (Anguilla anguilla)-Vibrio vulnificus interaction in the gills: Role of the RtxA13 toxin.</title>
        <authorList>
            <person name="Callol A."/>
            <person name="Pajuelo D."/>
            <person name="Ebbesson L."/>
            <person name="Teles M."/>
            <person name="MacKenzie S."/>
            <person name="Amaro C."/>
        </authorList>
    </citation>
    <scope>NUCLEOTIDE SEQUENCE</scope>
</reference>
<sequence>MSCQNCTAPCNIDCLHPQHGESQNYRTAQVHENIWRKYHFVLHNWQIMRE</sequence>
<protein>
    <submittedName>
        <fullName evidence="1">Uncharacterized protein</fullName>
    </submittedName>
</protein>
<dbReference type="EMBL" id="GBXM01061645">
    <property type="protein sequence ID" value="JAH46932.1"/>
    <property type="molecule type" value="Transcribed_RNA"/>
</dbReference>
<proteinExistence type="predicted"/>
<organism evidence="1">
    <name type="scientific">Anguilla anguilla</name>
    <name type="common">European freshwater eel</name>
    <name type="synonym">Muraena anguilla</name>
    <dbReference type="NCBI Taxonomy" id="7936"/>
    <lineage>
        <taxon>Eukaryota</taxon>
        <taxon>Metazoa</taxon>
        <taxon>Chordata</taxon>
        <taxon>Craniata</taxon>
        <taxon>Vertebrata</taxon>
        <taxon>Euteleostomi</taxon>
        <taxon>Actinopterygii</taxon>
        <taxon>Neopterygii</taxon>
        <taxon>Teleostei</taxon>
        <taxon>Anguilliformes</taxon>
        <taxon>Anguillidae</taxon>
        <taxon>Anguilla</taxon>
    </lineage>
</organism>
<reference evidence="1" key="1">
    <citation type="submission" date="2014-11" db="EMBL/GenBank/DDBJ databases">
        <authorList>
            <person name="Amaro Gonzalez C."/>
        </authorList>
    </citation>
    <scope>NUCLEOTIDE SEQUENCE</scope>
</reference>
<name>A0A0E9T0B1_ANGAN</name>
<dbReference type="AlphaFoldDB" id="A0A0E9T0B1"/>
<accession>A0A0E9T0B1</accession>
<evidence type="ECO:0000313" key="1">
    <source>
        <dbReference type="EMBL" id="JAH46932.1"/>
    </source>
</evidence>